<protein>
    <submittedName>
        <fullName evidence="1">DUF1697 domain-containing protein</fullName>
    </submittedName>
</protein>
<dbReference type="InterPro" id="IPR012545">
    <property type="entry name" value="DUF1697"/>
</dbReference>
<dbReference type="PANTHER" id="PTHR36439">
    <property type="entry name" value="BLL4334 PROTEIN"/>
    <property type="match status" value="1"/>
</dbReference>
<reference evidence="1 2" key="1">
    <citation type="submission" date="2020-08" db="EMBL/GenBank/DDBJ databases">
        <title>Edaphobacter telluris sp. nov. and Acidobacterium dinghuensis sp. nov., two acidobacteria isolated from forest soil.</title>
        <authorList>
            <person name="Fu J."/>
            <person name="Qiu L."/>
        </authorList>
    </citation>
    <scope>NUCLEOTIDE SEQUENCE [LARGE SCALE GENOMIC DNA]</scope>
    <source>
        <strain evidence="1">4Y35</strain>
    </source>
</reference>
<accession>A0A7G8BIG4</accession>
<dbReference type="PIRSF" id="PIRSF008502">
    <property type="entry name" value="UCP008502"/>
    <property type="match status" value="1"/>
</dbReference>
<evidence type="ECO:0000313" key="1">
    <source>
        <dbReference type="EMBL" id="QNI32334.1"/>
    </source>
</evidence>
<gene>
    <name evidence="1" type="ORF">H7849_25710</name>
</gene>
<proteinExistence type="predicted"/>
<dbReference type="Pfam" id="PF08002">
    <property type="entry name" value="DUF1697"/>
    <property type="match status" value="1"/>
</dbReference>
<dbReference type="SUPFAM" id="SSF160379">
    <property type="entry name" value="SP0830-like"/>
    <property type="match status" value="1"/>
</dbReference>
<dbReference type="KEGG" id="adin:H7849_25710"/>
<dbReference type="AlphaFoldDB" id="A0A7G8BIG4"/>
<dbReference type="PANTHER" id="PTHR36439:SF1">
    <property type="entry name" value="DUF1697 DOMAIN-CONTAINING PROTEIN"/>
    <property type="match status" value="1"/>
</dbReference>
<name>A0A7G8BIG4_9BACT</name>
<dbReference type="Proteomes" id="UP000515312">
    <property type="component" value="Chromosome"/>
</dbReference>
<dbReference type="Gene3D" id="3.30.70.1280">
    <property type="entry name" value="SP0830-like domains"/>
    <property type="match status" value="1"/>
</dbReference>
<sequence>MTVVISMLRGVNLGGQKIIKMEALRALYESLKFEDVATFIQSGNVVFRTKERDLRKIAKRIGDGIEKGFGFRPEVVLRTAEEMRGVVVRNPFAGRQEIEPSKLLVWFLGSAPDDVARKKVFTVKIEQEELRLEARELYIYFPDGQGKSKLSLPAVDRALKVLGTGRNWNTVRKLMEMAEKLEG</sequence>
<dbReference type="EMBL" id="CP060394">
    <property type="protein sequence ID" value="QNI32334.1"/>
    <property type="molecule type" value="Genomic_DNA"/>
</dbReference>
<organism evidence="1 2">
    <name type="scientific">Alloacidobacterium dinghuense</name>
    <dbReference type="NCBI Taxonomy" id="2763107"/>
    <lineage>
        <taxon>Bacteria</taxon>
        <taxon>Pseudomonadati</taxon>
        <taxon>Acidobacteriota</taxon>
        <taxon>Terriglobia</taxon>
        <taxon>Terriglobales</taxon>
        <taxon>Acidobacteriaceae</taxon>
        <taxon>Alloacidobacterium</taxon>
    </lineage>
</organism>
<dbReference type="RefSeq" id="WP_186743289.1">
    <property type="nucleotide sequence ID" value="NZ_CP060394.1"/>
</dbReference>
<keyword evidence="2" id="KW-1185">Reference proteome</keyword>
<evidence type="ECO:0000313" key="2">
    <source>
        <dbReference type="Proteomes" id="UP000515312"/>
    </source>
</evidence>